<sequence>MNDSSKDYKGEVIAPVHSDVVDEGVLGRDKEDEEEMQDADVLPAAEEFGDPNDPLAVRREHIVEGERSTRAKDFEDVFAKENELDKAVEDVVQANIGRSAMR</sequence>
<proteinExistence type="predicted"/>
<evidence type="ECO:0000313" key="1">
    <source>
        <dbReference type="EMBL" id="CDR43818.1"/>
    </source>
</evidence>
<organism evidence="1">
    <name type="scientific">Rhodotorula toruloides</name>
    <name type="common">Yeast</name>
    <name type="synonym">Rhodosporidium toruloides</name>
    <dbReference type="NCBI Taxonomy" id="5286"/>
    <lineage>
        <taxon>Eukaryota</taxon>
        <taxon>Fungi</taxon>
        <taxon>Dikarya</taxon>
        <taxon>Basidiomycota</taxon>
        <taxon>Pucciniomycotina</taxon>
        <taxon>Microbotryomycetes</taxon>
        <taxon>Sporidiobolales</taxon>
        <taxon>Sporidiobolaceae</taxon>
        <taxon>Rhodotorula</taxon>
    </lineage>
</organism>
<gene>
    <name evidence="1" type="ORF">RHTO0S_08e06282g</name>
</gene>
<accession>A0A061B7G9</accession>
<dbReference type="AlphaFoldDB" id="A0A061B7G9"/>
<name>A0A061B7G9_RHOTO</name>
<protein>
    <submittedName>
        <fullName evidence="1">RHTO0S08e06282g1_1</fullName>
    </submittedName>
</protein>
<dbReference type="EMBL" id="LK052943">
    <property type="protein sequence ID" value="CDR43818.1"/>
    <property type="molecule type" value="Genomic_DNA"/>
</dbReference>
<dbReference type="OrthoDB" id="2527809at2759"/>
<reference evidence="1" key="1">
    <citation type="journal article" date="2014" name="Genome Announc.">
        <title>Draft genome sequence of Rhodosporidium toruloides CECT1137, an oleaginous yeast of biotechnological interest.</title>
        <authorList>
            <person name="Morin N."/>
            <person name="Calcas X."/>
            <person name="Devillers H."/>
            <person name="Durrens P."/>
            <person name="Sherman D.J."/>
            <person name="Nicaud J.-M."/>
            <person name="Neuveglise C."/>
        </authorList>
    </citation>
    <scope>NUCLEOTIDE SEQUENCE</scope>
    <source>
        <strain evidence="1">CECT1137</strain>
    </source>
</reference>